<dbReference type="InterPro" id="IPR035979">
    <property type="entry name" value="RBD_domain_sf"/>
</dbReference>
<dbReference type="CDD" id="cd00590">
    <property type="entry name" value="RRM_SF"/>
    <property type="match status" value="1"/>
</dbReference>
<evidence type="ECO:0000313" key="4">
    <source>
        <dbReference type="Proteomes" id="UP001281410"/>
    </source>
</evidence>
<dbReference type="SMART" id="SM00360">
    <property type="entry name" value="RRM"/>
    <property type="match status" value="1"/>
</dbReference>
<reference evidence="3" key="1">
    <citation type="journal article" date="2023" name="Plant J.">
        <title>Genome sequences and population genomics provide insights into the demographic history, inbreeding, and mutation load of two 'living fossil' tree species of Dipteronia.</title>
        <authorList>
            <person name="Feng Y."/>
            <person name="Comes H.P."/>
            <person name="Chen J."/>
            <person name="Zhu S."/>
            <person name="Lu R."/>
            <person name="Zhang X."/>
            <person name="Li P."/>
            <person name="Qiu J."/>
            <person name="Olsen K.M."/>
            <person name="Qiu Y."/>
        </authorList>
    </citation>
    <scope>NUCLEOTIDE SEQUENCE</scope>
    <source>
        <strain evidence="3">NBL</strain>
    </source>
</reference>
<evidence type="ECO:0000313" key="3">
    <source>
        <dbReference type="EMBL" id="KAK3231711.1"/>
    </source>
</evidence>
<dbReference type="InterPro" id="IPR000504">
    <property type="entry name" value="RRM_dom"/>
</dbReference>
<dbReference type="SUPFAM" id="SSF54928">
    <property type="entry name" value="RNA-binding domain, RBD"/>
    <property type="match status" value="1"/>
</dbReference>
<feature type="domain" description="RRM" evidence="2">
    <location>
        <begin position="39"/>
        <end position="121"/>
    </location>
</feature>
<dbReference type="AlphaFoldDB" id="A0AAE0EKH5"/>
<keyword evidence="4" id="KW-1185">Reference proteome</keyword>
<gene>
    <name evidence="3" type="ORF">Dsin_003592</name>
</gene>
<keyword evidence="1" id="KW-0694">RNA-binding</keyword>
<organism evidence="3 4">
    <name type="scientific">Dipteronia sinensis</name>
    <dbReference type="NCBI Taxonomy" id="43782"/>
    <lineage>
        <taxon>Eukaryota</taxon>
        <taxon>Viridiplantae</taxon>
        <taxon>Streptophyta</taxon>
        <taxon>Embryophyta</taxon>
        <taxon>Tracheophyta</taxon>
        <taxon>Spermatophyta</taxon>
        <taxon>Magnoliopsida</taxon>
        <taxon>eudicotyledons</taxon>
        <taxon>Gunneridae</taxon>
        <taxon>Pentapetalae</taxon>
        <taxon>rosids</taxon>
        <taxon>malvids</taxon>
        <taxon>Sapindales</taxon>
        <taxon>Sapindaceae</taxon>
        <taxon>Hippocastanoideae</taxon>
        <taxon>Acereae</taxon>
        <taxon>Dipteronia</taxon>
    </lineage>
</organism>
<name>A0AAE0EKH5_9ROSI</name>
<dbReference type="Gene3D" id="3.30.70.330">
    <property type="match status" value="1"/>
</dbReference>
<accession>A0AAE0EKH5</accession>
<evidence type="ECO:0000259" key="2">
    <source>
        <dbReference type="PROSITE" id="PS50102"/>
    </source>
</evidence>
<dbReference type="InterPro" id="IPR012677">
    <property type="entry name" value="Nucleotide-bd_a/b_plait_sf"/>
</dbReference>
<proteinExistence type="predicted"/>
<comment type="caution">
    <text evidence="3">The sequence shown here is derived from an EMBL/GenBank/DDBJ whole genome shotgun (WGS) entry which is preliminary data.</text>
</comment>
<dbReference type="EMBL" id="JANJYJ010000001">
    <property type="protein sequence ID" value="KAK3231711.1"/>
    <property type="molecule type" value="Genomic_DNA"/>
</dbReference>
<dbReference type="Pfam" id="PF00076">
    <property type="entry name" value="RRM_1"/>
    <property type="match status" value="1"/>
</dbReference>
<protein>
    <recommendedName>
        <fullName evidence="2">RRM domain-containing protein</fullName>
    </recommendedName>
</protein>
<dbReference type="Proteomes" id="UP001281410">
    <property type="component" value="Unassembled WGS sequence"/>
</dbReference>
<sequence length="235" mass="26711">MSMRERVSERNSEIFCHGGKKRAETVRHGGEKDFRDCLHSIFVDNLNPKVDEVYLWGFFKCYGRVRDVFLSSKNISRRSCFAFIRFESLEEARKVAESVNGKNVIGWSISSKVVAFGWKNRRLGAVKDFGPRIGDEVPVEDGKIIGSQRYRIRNRNNGSFAEALQVRSKRCQIGEGSDEKIASLLWDNKSGEGNWLDKCAVGELNQFSSMSKVNQRLTSRGFSFTSSYLGDKNIV</sequence>
<dbReference type="PROSITE" id="PS50102">
    <property type="entry name" value="RRM"/>
    <property type="match status" value="1"/>
</dbReference>
<evidence type="ECO:0000256" key="1">
    <source>
        <dbReference type="PROSITE-ProRule" id="PRU00176"/>
    </source>
</evidence>
<dbReference type="GO" id="GO:0003723">
    <property type="term" value="F:RNA binding"/>
    <property type="evidence" value="ECO:0007669"/>
    <property type="project" value="UniProtKB-UniRule"/>
</dbReference>